<evidence type="ECO:0000256" key="1">
    <source>
        <dbReference type="ARBA" id="ARBA00008918"/>
    </source>
</evidence>
<evidence type="ECO:0000313" key="4">
    <source>
        <dbReference type="Proteomes" id="UP000218542"/>
    </source>
</evidence>
<dbReference type="SUPFAM" id="SSF55961">
    <property type="entry name" value="Bet v1-like"/>
    <property type="match status" value="1"/>
</dbReference>
<protein>
    <submittedName>
        <fullName evidence="3">Oligoketide cyclase/lipid transport protein</fullName>
    </submittedName>
</protein>
<dbReference type="EMBL" id="BAOS01000001">
    <property type="protein sequence ID" value="GAX59165.1"/>
    <property type="molecule type" value="Genomic_DNA"/>
</dbReference>
<dbReference type="AlphaFoldDB" id="A0A286TTI5"/>
<organism evidence="3 4">
    <name type="scientific">Candidatus Scalindua japonica</name>
    <dbReference type="NCBI Taxonomy" id="1284222"/>
    <lineage>
        <taxon>Bacteria</taxon>
        <taxon>Pseudomonadati</taxon>
        <taxon>Planctomycetota</taxon>
        <taxon>Candidatus Brocadiia</taxon>
        <taxon>Candidatus Brocadiales</taxon>
        <taxon>Candidatus Scalinduaceae</taxon>
        <taxon>Candidatus Scalindua</taxon>
    </lineage>
</organism>
<dbReference type="Proteomes" id="UP000218542">
    <property type="component" value="Unassembled WGS sequence"/>
</dbReference>
<comment type="similarity">
    <text evidence="1">Belongs to the ribosome association toxin RatA family.</text>
</comment>
<accession>A0A286TTI5</accession>
<evidence type="ECO:0000313" key="3">
    <source>
        <dbReference type="EMBL" id="GAX59165.1"/>
    </source>
</evidence>
<dbReference type="OrthoDB" id="597937at2"/>
<dbReference type="Gene3D" id="3.30.530.20">
    <property type="match status" value="1"/>
</dbReference>
<feature type="domain" description="Coenzyme Q-binding protein COQ10 START" evidence="2">
    <location>
        <begin position="22"/>
        <end position="110"/>
    </location>
</feature>
<dbReference type="RefSeq" id="WP_096892302.1">
    <property type="nucleotide sequence ID" value="NZ_BAOS01000001.1"/>
</dbReference>
<gene>
    <name evidence="3" type="ORF">SCALIN_C01_0096</name>
</gene>
<comment type="caution">
    <text evidence="3">The sequence shown here is derived from an EMBL/GenBank/DDBJ whole genome shotgun (WGS) entry which is preliminary data.</text>
</comment>
<dbReference type="InterPro" id="IPR023393">
    <property type="entry name" value="START-like_dom_sf"/>
</dbReference>
<name>A0A286TTI5_9BACT</name>
<dbReference type="InterPro" id="IPR005031">
    <property type="entry name" value="COQ10_START"/>
</dbReference>
<evidence type="ECO:0000259" key="2">
    <source>
        <dbReference type="Pfam" id="PF03364"/>
    </source>
</evidence>
<sequence>MNIHKYIKINVSKENTLQELLTFEEWSQWWPGVQSVNVVKKEGSLSVLDVVSRESHITIKSTIEFDLTTENSIKFRQIKGWFKRYEGNWTFMPATDGAGIILKISVMLETGKFVPKSIIYSKFLNNLTQLGEALNKRLAYKRSPVTGDLEQQKPIDQIPHPTVGSEGIDTRTRAKKSICIFQTKKGLEVWLSGKRYLMSTVK</sequence>
<reference evidence="3 4" key="1">
    <citation type="journal article" date="2017" name="Environ. Microbiol. Rep.">
        <title>Genetic diversity of marine anaerobic ammonium-oxidizing bacteria as revealed by genomic and proteomic analyses of 'Candidatus Scalindua japonica'.</title>
        <authorList>
            <person name="Oshiki M."/>
            <person name="Mizuto K."/>
            <person name="Kimura Z."/>
            <person name="Kindaichi T."/>
            <person name="Satoh H."/>
            <person name="Okabe S."/>
        </authorList>
    </citation>
    <scope>NUCLEOTIDE SEQUENCE [LARGE SCALE GENOMIC DNA]</scope>
    <source>
        <strain evidence="4">husup-a2</strain>
    </source>
</reference>
<dbReference type="Pfam" id="PF03364">
    <property type="entry name" value="Polyketide_cyc"/>
    <property type="match status" value="1"/>
</dbReference>
<proteinExistence type="inferred from homology"/>
<keyword evidence="4" id="KW-1185">Reference proteome</keyword>